<organism evidence="4 5">
    <name type="scientific">Candidatus Doudnabacteria bacterium RIFCSPHIGHO2_12_FULL_48_16</name>
    <dbReference type="NCBI Taxonomy" id="1817838"/>
    <lineage>
        <taxon>Bacteria</taxon>
        <taxon>Candidatus Doudnaibacteriota</taxon>
    </lineage>
</organism>
<dbReference type="PANTHER" id="PTHR13610:SF9">
    <property type="entry name" value="FI06469P"/>
    <property type="match status" value="1"/>
</dbReference>
<comment type="caution">
    <text evidence="4">The sequence shown here is derived from an EMBL/GenBank/DDBJ whole genome shotgun (WGS) entry which is preliminary data.</text>
</comment>
<keyword evidence="2" id="KW-0808">Transferase</keyword>
<name>A0A1F5PKZ3_9BACT</name>
<evidence type="ECO:0000256" key="3">
    <source>
        <dbReference type="ARBA" id="ARBA00022691"/>
    </source>
</evidence>
<dbReference type="GO" id="GO:0016279">
    <property type="term" value="F:protein-lysine N-methyltransferase activity"/>
    <property type="evidence" value="ECO:0007669"/>
    <property type="project" value="InterPro"/>
</dbReference>
<dbReference type="Gene3D" id="3.40.50.150">
    <property type="entry name" value="Vaccinia Virus protein VP39"/>
    <property type="match status" value="1"/>
</dbReference>
<proteinExistence type="predicted"/>
<evidence type="ECO:0000313" key="4">
    <source>
        <dbReference type="EMBL" id="OGE90474.1"/>
    </source>
</evidence>
<dbReference type="EMBL" id="MFEY01000006">
    <property type="protein sequence ID" value="OGE90474.1"/>
    <property type="molecule type" value="Genomic_DNA"/>
</dbReference>
<evidence type="ECO:0000313" key="5">
    <source>
        <dbReference type="Proteomes" id="UP000177682"/>
    </source>
</evidence>
<sequence>MTLLYFVLILLCLVALYSLANGAIYVPTDKRSVEIIVQSLNVRPGMRVADLGSGDGRIVIALAMAGANAVGFENNPVLFVWSWIKIRRLGLNQRAKIYWRSFWRQDLSPFDAVVVFGMSHIMLRLQRKLNKELRPDALIISNVFKFPNWQPVGEVGMIKIYRIGG</sequence>
<dbReference type="AlphaFoldDB" id="A0A1F5PKZ3"/>
<dbReference type="Proteomes" id="UP000177682">
    <property type="component" value="Unassembled WGS sequence"/>
</dbReference>
<dbReference type="PANTHER" id="PTHR13610">
    <property type="entry name" value="METHYLTRANSFERASE DOMAIN-CONTAINING PROTEIN"/>
    <property type="match status" value="1"/>
</dbReference>
<keyword evidence="1" id="KW-0489">Methyltransferase</keyword>
<dbReference type="GO" id="GO:0032259">
    <property type="term" value="P:methylation"/>
    <property type="evidence" value="ECO:0007669"/>
    <property type="project" value="UniProtKB-KW"/>
</dbReference>
<protein>
    <recommendedName>
        <fullName evidence="6">Methyltransferase domain-containing protein</fullName>
    </recommendedName>
</protein>
<accession>A0A1F5PKZ3</accession>
<keyword evidence="3" id="KW-0949">S-adenosyl-L-methionine</keyword>
<dbReference type="InterPro" id="IPR029063">
    <property type="entry name" value="SAM-dependent_MTases_sf"/>
</dbReference>
<dbReference type="InterPro" id="IPR026170">
    <property type="entry name" value="FAM173A/B"/>
</dbReference>
<reference evidence="4 5" key="1">
    <citation type="journal article" date="2016" name="Nat. Commun.">
        <title>Thousands of microbial genomes shed light on interconnected biogeochemical processes in an aquifer system.</title>
        <authorList>
            <person name="Anantharaman K."/>
            <person name="Brown C.T."/>
            <person name="Hug L.A."/>
            <person name="Sharon I."/>
            <person name="Castelle C.J."/>
            <person name="Probst A.J."/>
            <person name="Thomas B.C."/>
            <person name="Singh A."/>
            <person name="Wilkins M.J."/>
            <person name="Karaoz U."/>
            <person name="Brodie E.L."/>
            <person name="Williams K.H."/>
            <person name="Hubbard S.S."/>
            <person name="Banfield J.F."/>
        </authorList>
    </citation>
    <scope>NUCLEOTIDE SEQUENCE [LARGE SCALE GENOMIC DNA]</scope>
</reference>
<evidence type="ECO:0000256" key="2">
    <source>
        <dbReference type="ARBA" id="ARBA00022679"/>
    </source>
</evidence>
<evidence type="ECO:0000256" key="1">
    <source>
        <dbReference type="ARBA" id="ARBA00022603"/>
    </source>
</evidence>
<evidence type="ECO:0008006" key="6">
    <source>
        <dbReference type="Google" id="ProtNLM"/>
    </source>
</evidence>
<gene>
    <name evidence="4" type="ORF">A3E29_05005</name>
</gene>
<dbReference type="SUPFAM" id="SSF53335">
    <property type="entry name" value="S-adenosyl-L-methionine-dependent methyltransferases"/>
    <property type="match status" value="1"/>
</dbReference>